<accession>A0A4R8Q564</accession>
<evidence type="ECO:0000313" key="1">
    <source>
        <dbReference type="EMBL" id="TDZ33308.1"/>
    </source>
</evidence>
<sequence>MDDFLRLQWLDPTLDELRWISLDASGYGQDSLRPQALQVRLDAYKQAERDRPS</sequence>
<name>A0A4R8Q564_9PEZI</name>
<dbReference type="AlphaFoldDB" id="A0A4R8Q564"/>
<protein>
    <submittedName>
        <fullName evidence="1">Uncharacterized protein</fullName>
    </submittedName>
</protein>
<gene>
    <name evidence="1" type="ORF">C8035_v011417</name>
</gene>
<comment type="caution">
    <text evidence="1">The sequence shown here is derived from an EMBL/GenBank/DDBJ whole genome shotgun (WGS) entry which is preliminary data.</text>
</comment>
<evidence type="ECO:0000313" key="2">
    <source>
        <dbReference type="Proteomes" id="UP000295083"/>
    </source>
</evidence>
<organism evidence="1 2">
    <name type="scientific">Colletotrichum spinosum</name>
    <dbReference type="NCBI Taxonomy" id="1347390"/>
    <lineage>
        <taxon>Eukaryota</taxon>
        <taxon>Fungi</taxon>
        <taxon>Dikarya</taxon>
        <taxon>Ascomycota</taxon>
        <taxon>Pezizomycotina</taxon>
        <taxon>Sordariomycetes</taxon>
        <taxon>Hypocreomycetidae</taxon>
        <taxon>Glomerellales</taxon>
        <taxon>Glomerellaceae</taxon>
        <taxon>Colletotrichum</taxon>
        <taxon>Colletotrichum orbiculare species complex</taxon>
    </lineage>
</organism>
<dbReference type="Proteomes" id="UP000295083">
    <property type="component" value="Unassembled WGS sequence"/>
</dbReference>
<proteinExistence type="predicted"/>
<reference evidence="1 2" key="1">
    <citation type="submission" date="2018-11" db="EMBL/GenBank/DDBJ databases">
        <title>Genome sequence and assembly of Colletotrichum spinosum.</title>
        <authorList>
            <person name="Gan P."/>
            <person name="Shirasu K."/>
        </authorList>
    </citation>
    <scope>NUCLEOTIDE SEQUENCE [LARGE SCALE GENOMIC DNA]</scope>
    <source>
        <strain evidence="1 2">CBS 515.97</strain>
    </source>
</reference>
<dbReference type="EMBL" id="QAPG01000067">
    <property type="protein sequence ID" value="TDZ33308.1"/>
    <property type="molecule type" value="Genomic_DNA"/>
</dbReference>
<keyword evidence="2" id="KW-1185">Reference proteome</keyword>